<evidence type="ECO:0000256" key="1">
    <source>
        <dbReference type="SAM" id="MobiDB-lite"/>
    </source>
</evidence>
<dbReference type="AlphaFoldDB" id="A0A6A6VD90"/>
<feature type="region of interest" description="Disordered" evidence="1">
    <location>
        <begin position="1"/>
        <end position="45"/>
    </location>
</feature>
<protein>
    <submittedName>
        <fullName evidence="2">Uncharacterized protein</fullName>
    </submittedName>
</protein>
<reference evidence="2" key="1">
    <citation type="journal article" date="2020" name="Stud. Mycol.">
        <title>101 Dothideomycetes genomes: a test case for predicting lifestyles and emergence of pathogens.</title>
        <authorList>
            <person name="Haridas S."/>
            <person name="Albert R."/>
            <person name="Binder M."/>
            <person name="Bloem J."/>
            <person name="Labutti K."/>
            <person name="Salamov A."/>
            <person name="Andreopoulos B."/>
            <person name="Baker S."/>
            <person name="Barry K."/>
            <person name="Bills G."/>
            <person name="Bluhm B."/>
            <person name="Cannon C."/>
            <person name="Castanera R."/>
            <person name="Culley D."/>
            <person name="Daum C."/>
            <person name="Ezra D."/>
            <person name="Gonzalez J."/>
            <person name="Henrissat B."/>
            <person name="Kuo A."/>
            <person name="Liang C."/>
            <person name="Lipzen A."/>
            <person name="Lutzoni F."/>
            <person name="Magnuson J."/>
            <person name="Mondo S."/>
            <person name="Nolan M."/>
            <person name="Ohm R."/>
            <person name="Pangilinan J."/>
            <person name="Park H.-J."/>
            <person name="Ramirez L."/>
            <person name="Alfaro M."/>
            <person name="Sun H."/>
            <person name="Tritt A."/>
            <person name="Yoshinaga Y."/>
            <person name="Zwiers L.-H."/>
            <person name="Turgeon B."/>
            <person name="Goodwin S."/>
            <person name="Spatafora J."/>
            <person name="Crous P."/>
            <person name="Grigoriev I."/>
        </authorList>
    </citation>
    <scope>NUCLEOTIDE SEQUENCE</scope>
    <source>
        <strain evidence="2">CBS 119925</strain>
    </source>
</reference>
<organism evidence="2 3">
    <name type="scientific">Sporormia fimetaria CBS 119925</name>
    <dbReference type="NCBI Taxonomy" id="1340428"/>
    <lineage>
        <taxon>Eukaryota</taxon>
        <taxon>Fungi</taxon>
        <taxon>Dikarya</taxon>
        <taxon>Ascomycota</taxon>
        <taxon>Pezizomycotina</taxon>
        <taxon>Dothideomycetes</taxon>
        <taxon>Pleosporomycetidae</taxon>
        <taxon>Pleosporales</taxon>
        <taxon>Sporormiaceae</taxon>
        <taxon>Sporormia</taxon>
    </lineage>
</organism>
<proteinExistence type="predicted"/>
<accession>A0A6A6VD90</accession>
<evidence type="ECO:0000313" key="2">
    <source>
        <dbReference type="EMBL" id="KAF2748538.1"/>
    </source>
</evidence>
<dbReference type="Proteomes" id="UP000799440">
    <property type="component" value="Unassembled WGS sequence"/>
</dbReference>
<sequence length="78" mass="8508">MIPAVPMSSSLRLVSPHRPSPPSTILNPERHPTSPQAGLCEEKPGGKPPKQHLLPLYCCLCTHSARFFYCLTTVCAPL</sequence>
<dbReference type="EMBL" id="MU006569">
    <property type="protein sequence ID" value="KAF2748538.1"/>
    <property type="molecule type" value="Genomic_DNA"/>
</dbReference>
<keyword evidence="3" id="KW-1185">Reference proteome</keyword>
<evidence type="ECO:0000313" key="3">
    <source>
        <dbReference type="Proteomes" id="UP000799440"/>
    </source>
</evidence>
<name>A0A6A6VD90_9PLEO</name>
<gene>
    <name evidence="2" type="ORF">M011DRAFT_466934</name>
</gene>